<dbReference type="SUPFAM" id="SSF69336">
    <property type="entry name" value="Alpha subunit of glutamate synthase, C-terminal domain"/>
    <property type="match status" value="1"/>
</dbReference>
<feature type="non-terminal residue" evidence="1">
    <location>
        <position position="126"/>
    </location>
</feature>
<name>A0A382LN22_9ZZZZ</name>
<protein>
    <recommendedName>
        <fullName evidence="2">GXGXG motif-containing protein</fullName>
    </recommendedName>
</protein>
<accession>A0A382LN22</accession>
<dbReference type="GO" id="GO:0016491">
    <property type="term" value="F:oxidoreductase activity"/>
    <property type="evidence" value="ECO:0007669"/>
    <property type="project" value="InterPro"/>
</dbReference>
<gene>
    <name evidence="1" type="ORF">METZ01_LOCUS289366</name>
</gene>
<evidence type="ECO:0000313" key="1">
    <source>
        <dbReference type="EMBL" id="SVC36512.1"/>
    </source>
</evidence>
<organism evidence="1">
    <name type="scientific">marine metagenome</name>
    <dbReference type="NCBI Taxonomy" id="408172"/>
    <lineage>
        <taxon>unclassified sequences</taxon>
        <taxon>metagenomes</taxon>
        <taxon>ecological metagenomes</taxon>
    </lineage>
</organism>
<dbReference type="InterPro" id="IPR036485">
    <property type="entry name" value="Glu_synth_asu_C_sf"/>
</dbReference>
<dbReference type="Gene3D" id="2.160.20.60">
    <property type="entry name" value="Glutamate synthase, alpha subunit, C-terminal domain"/>
    <property type="match status" value="1"/>
</dbReference>
<evidence type="ECO:0008006" key="2">
    <source>
        <dbReference type="Google" id="ProtNLM"/>
    </source>
</evidence>
<sequence length="126" mass="13987">MDMHSEQLAGRTQQTFFSAEASERFIYPGAYEVDFEKRAEFDAQEMEITAVNLEIRELMNQGFGHIVVKNPNAKHSLGVGILNRLKLDFEGSLGYFGCGLIDGPNVHVVGRVGWSCAENMMSGTLI</sequence>
<dbReference type="EMBL" id="UINC01087276">
    <property type="protein sequence ID" value="SVC36512.1"/>
    <property type="molecule type" value="Genomic_DNA"/>
</dbReference>
<dbReference type="AlphaFoldDB" id="A0A382LN22"/>
<proteinExistence type="predicted"/>
<reference evidence="1" key="1">
    <citation type="submission" date="2018-05" db="EMBL/GenBank/DDBJ databases">
        <authorList>
            <person name="Lanie J.A."/>
            <person name="Ng W.-L."/>
            <person name="Kazmierczak K.M."/>
            <person name="Andrzejewski T.M."/>
            <person name="Davidsen T.M."/>
            <person name="Wayne K.J."/>
            <person name="Tettelin H."/>
            <person name="Glass J.I."/>
            <person name="Rusch D."/>
            <person name="Podicherti R."/>
            <person name="Tsui H.-C.T."/>
            <person name="Winkler M.E."/>
        </authorList>
    </citation>
    <scope>NUCLEOTIDE SEQUENCE</scope>
</reference>